<dbReference type="Pfam" id="PF01545">
    <property type="entry name" value="Cation_efflux"/>
    <property type="match status" value="1"/>
</dbReference>
<dbReference type="InterPro" id="IPR027469">
    <property type="entry name" value="Cation_efflux_TMD_sf"/>
</dbReference>
<feature type="domain" description="Cation efflux protein cytoplasmic" evidence="10">
    <location>
        <begin position="214"/>
        <end position="293"/>
    </location>
</feature>
<feature type="transmembrane region" description="Helical" evidence="8">
    <location>
        <begin position="117"/>
        <end position="139"/>
    </location>
</feature>
<feature type="domain" description="Cation efflux protein transmembrane" evidence="9">
    <location>
        <begin position="18"/>
        <end position="210"/>
    </location>
</feature>
<dbReference type="PANTHER" id="PTHR43840:SF15">
    <property type="entry name" value="MITOCHONDRIAL METAL TRANSPORTER 1-RELATED"/>
    <property type="match status" value="1"/>
</dbReference>
<name>A0A7V6A621_9BACT</name>
<dbReference type="GO" id="GO:0015093">
    <property type="term" value="F:ferrous iron transmembrane transporter activity"/>
    <property type="evidence" value="ECO:0007669"/>
    <property type="project" value="TreeGrafter"/>
</dbReference>
<dbReference type="Pfam" id="PF16916">
    <property type="entry name" value="ZT_dimer"/>
    <property type="match status" value="1"/>
</dbReference>
<dbReference type="PANTHER" id="PTHR43840">
    <property type="entry name" value="MITOCHONDRIAL METAL TRANSPORTER 1-RELATED"/>
    <property type="match status" value="1"/>
</dbReference>
<comment type="caution">
    <text evidence="11">The sequence shown here is derived from an EMBL/GenBank/DDBJ whole genome shotgun (WGS) entry which is preliminary data.</text>
</comment>
<feature type="transmembrane region" description="Helical" evidence="8">
    <location>
        <begin position="12"/>
        <end position="37"/>
    </location>
</feature>
<dbReference type="GO" id="GO:0015341">
    <property type="term" value="F:zinc efflux antiporter activity"/>
    <property type="evidence" value="ECO:0007669"/>
    <property type="project" value="TreeGrafter"/>
</dbReference>
<evidence type="ECO:0000259" key="9">
    <source>
        <dbReference type="Pfam" id="PF01545"/>
    </source>
</evidence>
<evidence type="ECO:0000256" key="2">
    <source>
        <dbReference type="ARBA" id="ARBA00008114"/>
    </source>
</evidence>
<dbReference type="SUPFAM" id="SSF161111">
    <property type="entry name" value="Cation efflux protein transmembrane domain-like"/>
    <property type="match status" value="1"/>
</dbReference>
<evidence type="ECO:0000256" key="5">
    <source>
        <dbReference type="ARBA" id="ARBA00022989"/>
    </source>
</evidence>
<protein>
    <submittedName>
        <fullName evidence="11">Cation transporter</fullName>
    </submittedName>
</protein>
<dbReference type="AlphaFoldDB" id="A0A7V6A621"/>
<accession>A0A7V6A621</accession>
<organism evidence="11">
    <name type="scientific">Desulfobacca acetoxidans</name>
    <dbReference type="NCBI Taxonomy" id="60893"/>
    <lineage>
        <taxon>Bacteria</taxon>
        <taxon>Pseudomonadati</taxon>
        <taxon>Thermodesulfobacteriota</taxon>
        <taxon>Desulfobaccia</taxon>
        <taxon>Desulfobaccales</taxon>
        <taxon>Desulfobaccaceae</taxon>
        <taxon>Desulfobacca</taxon>
    </lineage>
</organism>
<feature type="transmembrane region" description="Helical" evidence="8">
    <location>
        <begin position="184"/>
        <end position="202"/>
    </location>
</feature>
<dbReference type="InterPro" id="IPR058533">
    <property type="entry name" value="Cation_efflux_TM"/>
</dbReference>
<evidence type="ECO:0000313" key="11">
    <source>
        <dbReference type="EMBL" id="HHS30820.1"/>
    </source>
</evidence>
<gene>
    <name evidence="11" type="ORF">ENV52_14105</name>
</gene>
<feature type="region of interest" description="Disordered" evidence="7">
    <location>
        <begin position="325"/>
        <end position="349"/>
    </location>
</feature>
<keyword evidence="6 8" id="KW-0472">Membrane</keyword>
<reference evidence="11" key="1">
    <citation type="journal article" date="2020" name="mSystems">
        <title>Genome- and Community-Level Interaction Insights into Carbon Utilization and Element Cycling Functions of Hydrothermarchaeota in Hydrothermal Sediment.</title>
        <authorList>
            <person name="Zhou Z."/>
            <person name="Liu Y."/>
            <person name="Xu W."/>
            <person name="Pan J."/>
            <person name="Luo Z.H."/>
            <person name="Li M."/>
        </authorList>
    </citation>
    <scope>NUCLEOTIDE SEQUENCE [LARGE SCALE GENOMIC DNA]</scope>
    <source>
        <strain evidence="11">SpSt-767</strain>
    </source>
</reference>
<dbReference type="EMBL" id="DTGR01000215">
    <property type="protein sequence ID" value="HHS30820.1"/>
    <property type="molecule type" value="Genomic_DNA"/>
</dbReference>
<comment type="subcellular location">
    <subcellularLocation>
        <location evidence="1">Membrane</location>
        <topology evidence="1">Multi-pass membrane protein</topology>
    </subcellularLocation>
</comment>
<keyword evidence="5 8" id="KW-1133">Transmembrane helix</keyword>
<evidence type="ECO:0000259" key="10">
    <source>
        <dbReference type="Pfam" id="PF16916"/>
    </source>
</evidence>
<dbReference type="Gene3D" id="1.20.1510.10">
    <property type="entry name" value="Cation efflux protein transmembrane domain"/>
    <property type="match status" value="1"/>
</dbReference>
<evidence type="ECO:0000256" key="3">
    <source>
        <dbReference type="ARBA" id="ARBA00022448"/>
    </source>
</evidence>
<evidence type="ECO:0000256" key="4">
    <source>
        <dbReference type="ARBA" id="ARBA00022692"/>
    </source>
</evidence>
<dbReference type="GO" id="GO:0006882">
    <property type="term" value="P:intracellular zinc ion homeostasis"/>
    <property type="evidence" value="ECO:0007669"/>
    <property type="project" value="TreeGrafter"/>
</dbReference>
<feature type="transmembrane region" description="Helical" evidence="8">
    <location>
        <begin position="81"/>
        <end position="105"/>
    </location>
</feature>
<dbReference type="SUPFAM" id="SSF160240">
    <property type="entry name" value="Cation efflux protein cytoplasmic domain-like"/>
    <property type="match status" value="1"/>
</dbReference>
<dbReference type="GO" id="GO:0005886">
    <property type="term" value="C:plasma membrane"/>
    <property type="evidence" value="ECO:0007669"/>
    <property type="project" value="TreeGrafter"/>
</dbReference>
<dbReference type="InterPro" id="IPR002524">
    <property type="entry name" value="Cation_efflux"/>
</dbReference>
<evidence type="ECO:0000256" key="1">
    <source>
        <dbReference type="ARBA" id="ARBA00004141"/>
    </source>
</evidence>
<feature type="transmembrane region" description="Helical" evidence="8">
    <location>
        <begin position="49"/>
        <end position="69"/>
    </location>
</feature>
<evidence type="ECO:0000256" key="8">
    <source>
        <dbReference type="SAM" id="Phobius"/>
    </source>
</evidence>
<evidence type="ECO:0000256" key="6">
    <source>
        <dbReference type="ARBA" id="ARBA00023136"/>
    </source>
</evidence>
<dbReference type="NCBIfam" id="TIGR01297">
    <property type="entry name" value="CDF"/>
    <property type="match status" value="1"/>
</dbReference>
<proteinExistence type="inferred from homology"/>
<sequence>MHLPASDNFRVRLIAVGLSLTVGALLMGVKFYAAYLTGSKAILSDALESIINVVASSFATGSILVAARHPDESHPYGHGKIEYFAAGFEGALIILAAAGIVYKAWPQLIHPSPLPDLEFGFLLVLLAALVNLVLGLGLVKAGKRTHSLTLVADGQHVLTDVYTSVAVLAGLALVWYSGWFWVDGAVAVLVAANILYIGAKLMRQSFQGLMDASDPELLDEIAQVLAQHRKNAWIDIHRLRARLAGSRVLLDFHLILPRNFTLDQVHREVKELEQIFNAHFGGQADILIHTDPCDDPECPVCGYDPCKLRQEDTVRQRLWQSQVITANNEPKENPRTTATGTEQLGKVQD</sequence>
<dbReference type="InterPro" id="IPR027470">
    <property type="entry name" value="Cation_efflux_CTD"/>
</dbReference>
<keyword evidence="4 8" id="KW-0812">Transmembrane</keyword>
<dbReference type="InterPro" id="IPR036837">
    <property type="entry name" value="Cation_efflux_CTD_sf"/>
</dbReference>
<dbReference type="InterPro" id="IPR050291">
    <property type="entry name" value="CDF_Transporter"/>
</dbReference>
<comment type="similarity">
    <text evidence="2">Belongs to the cation diffusion facilitator (CDF) transporter (TC 2.A.4) family.</text>
</comment>
<dbReference type="Gene3D" id="3.30.70.1350">
    <property type="entry name" value="Cation efflux protein, cytoplasmic domain"/>
    <property type="match status" value="1"/>
</dbReference>
<dbReference type="GO" id="GO:0015086">
    <property type="term" value="F:cadmium ion transmembrane transporter activity"/>
    <property type="evidence" value="ECO:0007669"/>
    <property type="project" value="TreeGrafter"/>
</dbReference>
<evidence type="ECO:0000256" key="7">
    <source>
        <dbReference type="SAM" id="MobiDB-lite"/>
    </source>
</evidence>
<keyword evidence="3" id="KW-0813">Transport</keyword>